<evidence type="ECO:0000313" key="3">
    <source>
        <dbReference type="Proteomes" id="UP000518752"/>
    </source>
</evidence>
<name>A0A8H5LEX2_9AGAR</name>
<sequence>MYTILSLTPTQQSLSFTPKAIVLTLGEPITLGRQGIYEDSSKEESPSNGYFSTGLGSQSSMNSVSRSHALVWVDHDGMVFIQDLESSNGTYINGVRLTSKLPSPLKDSDILRLGQSLRLAEAGLEMTPVIAQVNIL</sequence>
<dbReference type="PROSITE" id="PS50006">
    <property type="entry name" value="FHA_DOMAIN"/>
    <property type="match status" value="1"/>
</dbReference>
<dbReference type="SUPFAM" id="SSF49879">
    <property type="entry name" value="SMAD/FHA domain"/>
    <property type="match status" value="1"/>
</dbReference>
<dbReference type="InterPro" id="IPR000253">
    <property type="entry name" value="FHA_dom"/>
</dbReference>
<evidence type="ECO:0000313" key="2">
    <source>
        <dbReference type="EMBL" id="KAF5356466.1"/>
    </source>
</evidence>
<dbReference type="AlphaFoldDB" id="A0A8H5LEX2"/>
<dbReference type="SMART" id="SM00240">
    <property type="entry name" value="FHA"/>
    <property type="match status" value="1"/>
</dbReference>
<reference evidence="2 3" key="1">
    <citation type="journal article" date="2020" name="ISME J.">
        <title>Uncovering the hidden diversity of litter-decomposition mechanisms in mushroom-forming fungi.</title>
        <authorList>
            <person name="Floudas D."/>
            <person name="Bentzer J."/>
            <person name="Ahren D."/>
            <person name="Johansson T."/>
            <person name="Persson P."/>
            <person name="Tunlid A."/>
        </authorList>
    </citation>
    <scope>NUCLEOTIDE SEQUENCE [LARGE SCALE GENOMIC DNA]</scope>
    <source>
        <strain evidence="2 3">CBS 406.79</strain>
    </source>
</reference>
<feature type="domain" description="FHA" evidence="1">
    <location>
        <begin position="29"/>
        <end position="97"/>
    </location>
</feature>
<evidence type="ECO:0000259" key="1">
    <source>
        <dbReference type="PROSITE" id="PS50006"/>
    </source>
</evidence>
<dbReference type="InterPro" id="IPR008984">
    <property type="entry name" value="SMAD_FHA_dom_sf"/>
</dbReference>
<gene>
    <name evidence="2" type="ORF">D9757_012469</name>
</gene>
<dbReference type="Pfam" id="PF00498">
    <property type="entry name" value="FHA"/>
    <property type="match status" value="1"/>
</dbReference>
<comment type="caution">
    <text evidence="2">The sequence shown here is derived from an EMBL/GenBank/DDBJ whole genome shotgun (WGS) entry which is preliminary data.</text>
</comment>
<organism evidence="2 3">
    <name type="scientific">Collybiopsis confluens</name>
    <dbReference type="NCBI Taxonomy" id="2823264"/>
    <lineage>
        <taxon>Eukaryota</taxon>
        <taxon>Fungi</taxon>
        <taxon>Dikarya</taxon>
        <taxon>Basidiomycota</taxon>
        <taxon>Agaricomycotina</taxon>
        <taxon>Agaricomycetes</taxon>
        <taxon>Agaricomycetidae</taxon>
        <taxon>Agaricales</taxon>
        <taxon>Marasmiineae</taxon>
        <taxon>Omphalotaceae</taxon>
        <taxon>Collybiopsis</taxon>
    </lineage>
</organism>
<proteinExistence type="predicted"/>
<accession>A0A8H5LEX2</accession>
<dbReference type="EMBL" id="JAACJN010000247">
    <property type="protein sequence ID" value="KAF5356466.1"/>
    <property type="molecule type" value="Genomic_DNA"/>
</dbReference>
<dbReference type="Gene3D" id="2.60.200.20">
    <property type="match status" value="1"/>
</dbReference>
<keyword evidence="3" id="KW-1185">Reference proteome</keyword>
<dbReference type="PANTHER" id="PTHR23308">
    <property type="entry name" value="NUCLEAR INHIBITOR OF PROTEIN PHOSPHATASE-1"/>
    <property type="match status" value="1"/>
</dbReference>
<protein>
    <recommendedName>
        <fullName evidence="1">FHA domain-containing protein</fullName>
    </recommendedName>
</protein>
<dbReference type="OrthoDB" id="687730at2759"/>
<dbReference type="InterPro" id="IPR050923">
    <property type="entry name" value="Cell_Proc_Reg/RNA_Proc"/>
</dbReference>
<dbReference type="Proteomes" id="UP000518752">
    <property type="component" value="Unassembled WGS sequence"/>
</dbReference>